<proteinExistence type="predicted"/>
<name>A0A819AW24_9BILA</name>
<dbReference type="AlphaFoldDB" id="A0A819AW24"/>
<comment type="caution">
    <text evidence="1">The sequence shown here is derived from an EMBL/GenBank/DDBJ whole genome shotgun (WGS) entry which is preliminary data.</text>
</comment>
<reference evidence="1" key="1">
    <citation type="submission" date="2021-02" db="EMBL/GenBank/DDBJ databases">
        <authorList>
            <person name="Nowell W R."/>
        </authorList>
    </citation>
    <scope>NUCLEOTIDE SEQUENCE</scope>
</reference>
<organism evidence="1 2">
    <name type="scientific">Adineta steineri</name>
    <dbReference type="NCBI Taxonomy" id="433720"/>
    <lineage>
        <taxon>Eukaryota</taxon>
        <taxon>Metazoa</taxon>
        <taxon>Spiralia</taxon>
        <taxon>Gnathifera</taxon>
        <taxon>Rotifera</taxon>
        <taxon>Eurotatoria</taxon>
        <taxon>Bdelloidea</taxon>
        <taxon>Adinetida</taxon>
        <taxon>Adinetidae</taxon>
        <taxon>Adineta</taxon>
    </lineage>
</organism>
<protein>
    <submittedName>
        <fullName evidence="1">Uncharacterized protein</fullName>
    </submittedName>
</protein>
<evidence type="ECO:0000313" key="2">
    <source>
        <dbReference type="Proteomes" id="UP000663881"/>
    </source>
</evidence>
<accession>A0A819AW24</accession>
<gene>
    <name evidence="1" type="ORF">OKA104_LOCUS17934</name>
</gene>
<evidence type="ECO:0000313" key="1">
    <source>
        <dbReference type="EMBL" id="CAF3791451.1"/>
    </source>
</evidence>
<dbReference type="Proteomes" id="UP000663881">
    <property type="component" value="Unassembled WGS sequence"/>
</dbReference>
<sequence length="67" mass="7999">MSGYFYVGFGHQDRNKSIQITRSWLQKQISCPNEKITKNFTYRIDNRFSFSLCLWIGEDNEISENSR</sequence>
<dbReference type="EMBL" id="CAJOAY010001089">
    <property type="protein sequence ID" value="CAF3791451.1"/>
    <property type="molecule type" value="Genomic_DNA"/>
</dbReference>